<evidence type="ECO:0000313" key="3">
    <source>
        <dbReference type="EMBL" id="ESK80958.1"/>
    </source>
</evidence>
<dbReference type="KEGG" id="mrr:Moror_13466"/>
<dbReference type="Pfam" id="PF20153">
    <property type="entry name" value="DUF6535"/>
    <property type="match status" value="1"/>
</dbReference>
<dbReference type="InterPro" id="IPR045338">
    <property type="entry name" value="DUF6535"/>
</dbReference>
<proteinExistence type="predicted"/>
<evidence type="ECO:0000256" key="1">
    <source>
        <dbReference type="SAM" id="MobiDB-lite"/>
    </source>
</evidence>
<dbReference type="HOGENOM" id="CLU_119154_0_0_1"/>
<name>V2W2B2_MONRO</name>
<gene>
    <name evidence="3" type="ORF">Moror_13466</name>
</gene>
<keyword evidence="4" id="KW-1185">Reference proteome</keyword>
<evidence type="ECO:0000259" key="2">
    <source>
        <dbReference type="Pfam" id="PF20153"/>
    </source>
</evidence>
<evidence type="ECO:0000313" key="4">
    <source>
        <dbReference type="Proteomes" id="UP000017559"/>
    </source>
</evidence>
<dbReference type="OrthoDB" id="3096865at2759"/>
<dbReference type="AlphaFoldDB" id="V2W2B2"/>
<accession>V2W2B2</accession>
<dbReference type="STRING" id="1381753.V2W2B2"/>
<feature type="region of interest" description="Disordered" evidence="1">
    <location>
        <begin position="1"/>
        <end position="48"/>
    </location>
</feature>
<protein>
    <recommendedName>
        <fullName evidence="2">DUF6535 domain-containing protein</fullName>
    </recommendedName>
</protein>
<sequence length="139" mass="15835">MSSGDMTASRSSSPRTSVTGRLQSQESMDPTQIPLPPSEAGSIQENESMNIPEAALFPTMTWEEFQKAREAENFLQEVAAHDPYIPNPRPKPTKPTENVDEEKKPTRTESWERMLKEVSRHDEDMVKGWRDDIDTLLVF</sequence>
<reference evidence="3 4" key="1">
    <citation type="journal article" date="2014" name="BMC Genomics">
        <title>Genome and secretome analysis of the hemibiotrophic fungal pathogen, Moniliophthora roreri, which causes frosty pod rot disease of cacao: mechanisms of the biotrophic and necrotrophic phases.</title>
        <authorList>
            <person name="Meinhardt L.W."/>
            <person name="Costa G.G.L."/>
            <person name="Thomazella D.P.T."/>
            <person name="Teixeira P.J.P.L."/>
            <person name="Carazzolle M.F."/>
            <person name="Schuster S.C."/>
            <person name="Carlson J.E."/>
            <person name="Guiltinan M.J."/>
            <person name="Mieczkowski P."/>
            <person name="Farmer A."/>
            <person name="Ramaraj T."/>
            <person name="Crozier J."/>
            <person name="Davis R.E."/>
            <person name="Shao J."/>
            <person name="Melnick R.L."/>
            <person name="Pereira G.A.G."/>
            <person name="Bailey B.A."/>
        </authorList>
    </citation>
    <scope>NUCLEOTIDE SEQUENCE [LARGE SCALE GENOMIC DNA]</scope>
    <source>
        <strain evidence="3 4">MCA 2997</strain>
    </source>
</reference>
<feature type="non-terminal residue" evidence="3">
    <location>
        <position position="139"/>
    </location>
</feature>
<dbReference type="EMBL" id="AWSO01002807">
    <property type="protein sequence ID" value="ESK80958.1"/>
    <property type="molecule type" value="Genomic_DNA"/>
</dbReference>
<feature type="domain" description="DUF6535" evidence="2">
    <location>
        <begin position="111"/>
        <end position="139"/>
    </location>
</feature>
<organism evidence="3 4">
    <name type="scientific">Moniliophthora roreri (strain MCA 2997)</name>
    <name type="common">Cocoa frosty pod rot fungus</name>
    <name type="synonym">Crinipellis roreri</name>
    <dbReference type="NCBI Taxonomy" id="1381753"/>
    <lineage>
        <taxon>Eukaryota</taxon>
        <taxon>Fungi</taxon>
        <taxon>Dikarya</taxon>
        <taxon>Basidiomycota</taxon>
        <taxon>Agaricomycotina</taxon>
        <taxon>Agaricomycetes</taxon>
        <taxon>Agaricomycetidae</taxon>
        <taxon>Agaricales</taxon>
        <taxon>Marasmiineae</taxon>
        <taxon>Marasmiaceae</taxon>
        <taxon>Moniliophthora</taxon>
    </lineage>
</organism>
<dbReference type="Proteomes" id="UP000017559">
    <property type="component" value="Unassembled WGS sequence"/>
</dbReference>
<feature type="region of interest" description="Disordered" evidence="1">
    <location>
        <begin position="79"/>
        <end position="109"/>
    </location>
</feature>
<comment type="caution">
    <text evidence="3">The sequence shown here is derived from an EMBL/GenBank/DDBJ whole genome shotgun (WGS) entry which is preliminary data.</text>
</comment>
<feature type="compositionally biased region" description="Polar residues" evidence="1">
    <location>
        <begin position="1"/>
        <end position="30"/>
    </location>
</feature>